<organism evidence="1">
    <name type="scientific">marine sediment metagenome</name>
    <dbReference type="NCBI Taxonomy" id="412755"/>
    <lineage>
        <taxon>unclassified sequences</taxon>
        <taxon>metagenomes</taxon>
        <taxon>ecological metagenomes</taxon>
    </lineage>
</organism>
<proteinExistence type="predicted"/>
<accession>X1CTE5</accession>
<feature type="non-terminal residue" evidence="1">
    <location>
        <position position="1"/>
    </location>
</feature>
<comment type="caution">
    <text evidence="1">The sequence shown here is derived from an EMBL/GenBank/DDBJ whole genome shotgun (WGS) entry which is preliminary data.</text>
</comment>
<sequence>DCKNKPRKNYPPALKPQLFHIFLNILPDISGKK</sequence>
<name>X1CTE5_9ZZZZ</name>
<protein>
    <submittedName>
        <fullName evidence="1">Uncharacterized protein</fullName>
    </submittedName>
</protein>
<reference evidence="1" key="1">
    <citation type="journal article" date="2014" name="Front. Microbiol.">
        <title>High frequency of phylogenetically diverse reductive dehalogenase-homologous genes in deep subseafloor sedimentary metagenomes.</title>
        <authorList>
            <person name="Kawai M."/>
            <person name="Futagami T."/>
            <person name="Toyoda A."/>
            <person name="Takaki Y."/>
            <person name="Nishi S."/>
            <person name="Hori S."/>
            <person name="Arai W."/>
            <person name="Tsubouchi T."/>
            <person name="Morono Y."/>
            <person name="Uchiyama I."/>
            <person name="Ito T."/>
            <person name="Fujiyama A."/>
            <person name="Inagaki F."/>
            <person name="Takami H."/>
        </authorList>
    </citation>
    <scope>NUCLEOTIDE SEQUENCE</scope>
    <source>
        <strain evidence="1">Expedition CK06-06</strain>
    </source>
</reference>
<dbReference type="EMBL" id="BART01031136">
    <property type="protein sequence ID" value="GAH11057.1"/>
    <property type="molecule type" value="Genomic_DNA"/>
</dbReference>
<dbReference type="AlphaFoldDB" id="X1CTE5"/>
<gene>
    <name evidence="1" type="ORF">S01H4_54148</name>
</gene>
<evidence type="ECO:0000313" key="1">
    <source>
        <dbReference type="EMBL" id="GAH11057.1"/>
    </source>
</evidence>